<gene>
    <name evidence="3" type="primary">algC_3</name>
    <name evidence="3" type="ORF">NCTC11421_02296</name>
</gene>
<dbReference type="AlphaFoldDB" id="A0A378VYS8"/>
<dbReference type="EMBL" id="UGRI01000001">
    <property type="protein sequence ID" value="SUA24299.1"/>
    <property type="molecule type" value="Genomic_DNA"/>
</dbReference>
<evidence type="ECO:0000259" key="2">
    <source>
        <dbReference type="Pfam" id="PF00408"/>
    </source>
</evidence>
<dbReference type="Pfam" id="PF00408">
    <property type="entry name" value="PGM_PMM_IV"/>
    <property type="match status" value="1"/>
</dbReference>
<name>A0A378VYS8_NEIGO</name>
<evidence type="ECO:0000256" key="1">
    <source>
        <dbReference type="SAM" id="MobiDB-lite"/>
    </source>
</evidence>
<sequence length="97" mass="10614">MLDNLPQSISTPELNISLPEGSNGHQVIEELAAKAEFEGATEIITIDGLRVEFPDGFGLMRASNTTPIWCCVLKRIRKQPSSAFKTDSKPSSKAIRI</sequence>
<dbReference type="Gene3D" id="3.30.310.50">
    <property type="entry name" value="Alpha-D-phosphohexomutase, C-terminal domain"/>
    <property type="match status" value="1"/>
</dbReference>
<dbReference type="SUPFAM" id="SSF55957">
    <property type="entry name" value="Phosphoglucomutase, C-terminal domain"/>
    <property type="match status" value="1"/>
</dbReference>
<feature type="region of interest" description="Disordered" evidence="1">
    <location>
        <begin position="1"/>
        <end position="20"/>
    </location>
</feature>
<dbReference type="InterPro" id="IPR036900">
    <property type="entry name" value="A-D-PHexomutase_C_sf"/>
</dbReference>
<keyword evidence="3" id="KW-0413">Isomerase</keyword>
<feature type="domain" description="Alpha-D-phosphohexomutase C-terminal" evidence="2">
    <location>
        <begin position="13"/>
        <end position="67"/>
    </location>
</feature>
<accession>A0A378VYS8</accession>
<organism evidence="3">
    <name type="scientific">Neisseria gonorrhoeae</name>
    <dbReference type="NCBI Taxonomy" id="485"/>
    <lineage>
        <taxon>Bacteria</taxon>
        <taxon>Pseudomonadati</taxon>
        <taxon>Pseudomonadota</taxon>
        <taxon>Betaproteobacteria</taxon>
        <taxon>Neisseriales</taxon>
        <taxon>Neisseriaceae</taxon>
        <taxon>Neisseria</taxon>
    </lineage>
</organism>
<dbReference type="InterPro" id="IPR005843">
    <property type="entry name" value="A-D-PHexomutase_C"/>
</dbReference>
<protein>
    <submittedName>
        <fullName evidence="3">Phosphoglucomutase</fullName>
        <ecNumber evidence="3">5.4.2.2</ecNumber>
    </submittedName>
</protein>
<dbReference type="EC" id="5.4.2.2" evidence="3"/>
<feature type="compositionally biased region" description="Polar residues" evidence="1">
    <location>
        <begin position="1"/>
        <end position="14"/>
    </location>
</feature>
<evidence type="ECO:0000313" key="3">
    <source>
        <dbReference type="EMBL" id="SUA24299.1"/>
    </source>
</evidence>
<reference evidence="3" key="1">
    <citation type="submission" date="2018-06" db="EMBL/GenBank/DDBJ databases">
        <authorList>
            <consortium name="Pathogen Informatics"/>
            <person name="Doyle S."/>
        </authorList>
    </citation>
    <scope>NUCLEOTIDE SEQUENCE [LARGE SCALE GENOMIC DNA]</scope>
    <source>
        <strain evidence="3">NCTC11421</strain>
    </source>
</reference>
<dbReference type="GO" id="GO:0004614">
    <property type="term" value="F:phosphoglucomutase activity"/>
    <property type="evidence" value="ECO:0007669"/>
    <property type="project" value="UniProtKB-EC"/>
</dbReference>
<proteinExistence type="predicted"/>